<comment type="caution">
    <text evidence="4">The sequence shown here is derived from an EMBL/GenBank/DDBJ whole genome shotgun (WGS) entry which is preliminary data.</text>
</comment>
<sequence>MRFSIAAIFALASVVLGQTEGFDAISKPTKDEKVPAGSTYNIVWAPTSKFTGPITITLLGGASPGLLDTIETIAKGVDNSKGSFDWKVGNTLGDKVTYGIQISWEEDATIFQYSFPFKIVGGSVQTSSVTSTTSGALSTGMSTSSVITSSIISSNLSTTASSVPSQSTIHLSTTLTSTSSRTSAAPSTIPTSGAAPFGGSSIALFGGLAMAVLAL</sequence>
<dbReference type="InterPro" id="IPR052982">
    <property type="entry name" value="SRP1/TIP1-like"/>
</dbReference>
<dbReference type="PANTHER" id="PTHR40633">
    <property type="entry name" value="MATRIX PROTEIN, PUTATIVE (AFU_ORTHOLOGUE AFUA_8G05410)-RELATED"/>
    <property type="match status" value="1"/>
</dbReference>
<evidence type="ECO:0000256" key="2">
    <source>
        <dbReference type="SAM" id="SignalP"/>
    </source>
</evidence>
<reference evidence="4" key="1">
    <citation type="submission" date="2023-06" db="EMBL/GenBank/DDBJ databases">
        <title>Genome-scale phylogeny and comparative genomics of the fungal order Sordariales.</title>
        <authorList>
            <consortium name="Lawrence Berkeley National Laboratory"/>
            <person name="Hensen N."/>
            <person name="Bonometti L."/>
            <person name="Westerberg I."/>
            <person name="Brannstrom I.O."/>
            <person name="Guillou S."/>
            <person name="Cros-Aarteil S."/>
            <person name="Calhoun S."/>
            <person name="Haridas S."/>
            <person name="Kuo A."/>
            <person name="Mondo S."/>
            <person name="Pangilinan J."/>
            <person name="Riley R."/>
            <person name="Labutti K."/>
            <person name="Andreopoulos B."/>
            <person name="Lipzen A."/>
            <person name="Chen C."/>
            <person name="Yanf M."/>
            <person name="Daum C."/>
            <person name="Ng V."/>
            <person name="Clum A."/>
            <person name="Steindorff A."/>
            <person name="Ohm R."/>
            <person name="Martin F."/>
            <person name="Silar P."/>
            <person name="Natvig D."/>
            <person name="Lalanne C."/>
            <person name="Gautier V."/>
            <person name="Ament-Velasquez S.L."/>
            <person name="Kruys A."/>
            <person name="Hutchinson M.I."/>
            <person name="Powell A.J."/>
            <person name="Barry K."/>
            <person name="Miller A.N."/>
            <person name="Grigoriev I.V."/>
            <person name="Debuchy R."/>
            <person name="Gladieux P."/>
            <person name="Thoren M.H."/>
            <person name="Johannesson H."/>
        </authorList>
    </citation>
    <scope>NUCLEOTIDE SEQUENCE</scope>
    <source>
        <strain evidence="4">SMH4607-1</strain>
    </source>
</reference>
<dbReference type="InterPro" id="IPR018466">
    <property type="entry name" value="Kre9/Knh1-like_N"/>
</dbReference>
<dbReference type="Pfam" id="PF10342">
    <property type="entry name" value="Kre9_KNH"/>
    <property type="match status" value="1"/>
</dbReference>
<accession>A0AA40BBZ2</accession>
<dbReference type="EMBL" id="JAUKUA010000001">
    <property type="protein sequence ID" value="KAK0731294.1"/>
    <property type="molecule type" value="Genomic_DNA"/>
</dbReference>
<dbReference type="Proteomes" id="UP001172102">
    <property type="component" value="Unassembled WGS sequence"/>
</dbReference>
<dbReference type="PANTHER" id="PTHR40633:SF1">
    <property type="entry name" value="GPI ANCHORED SERINE-THREONINE RICH PROTEIN (AFU_ORTHOLOGUE AFUA_1G03630)"/>
    <property type="match status" value="1"/>
</dbReference>
<evidence type="ECO:0000313" key="5">
    <source>
        <dbReference type="Proteomes" id="UP001172102"/>
    </source>
</evidence>
<feature type="chain" id="PRO_5041354830" evidence="2">
    <location>
        <begin position="18"/>
        <end position="215"/>
    </location>
</feature>
<evidence type="ECO:0000313" key="4">
    <source>
        <dbReference type="EMBL" id="KAK0731294.1"/>
    </source>
</evidence>
<dbReference type="AlphaFoldDB" id="A0AA40BBZ2"/>
<feature type="domain" description="Yeast cell wall synthesis Kre9/Knh1-like N-terminal" evidence="3">
    <location>
        <begin position="27"/>
        <end position="119"/>
    </location>
</feature>
<keyword evidence="5" id="KW-1185">Reference proteome</keyword>
<evidence type="ECO:0000259" key="3">
    <source>
        <dbReference type="Pfam" id="PF10342"/>
    </source>
</evidence>
<keyword evidence="1 2" id="KW-0732">Signal</keyword>
<protein>
    <submittedName>
        <fullName evidence="4">Ser-Thr-rich glycosyl-phosphatidyl-inositol-anchored membrane family-domain-containing protein</fullName>
    </submittedName>
</protein>
<evidence type="ECO:0000256" key="1">
    <source>
        <dbReference type="ARBA" id="ARBA00022729"/>
    </source>
</evidence>
<feature type="signal peptide" evidence="2">
    <location>
        <begin position="1"/>
        <end position="17"/>
    </location>
</feature>
<name>A0AA40BBZ2_9PEZI</name>
<gene>
    <name evidence="4" type="ORF">B0H67DRAFT_549083</name>
</gene>
<organism evidence="4 5">
    <name type="scientific">Lasiosphaeris hirsuta</name>
    <dbReference type="NCBI Taxonomy" id="260670"/>
    <lineage>
        <taxon>Eukaryota</taxon>
        <taxon>Fungi</taxon>
        <taxon>Dikarya</taxon>
        <taxon>Ascomycota</taxon>
        <taxon>Pezizomycotina</taxon>
        <taxon>Sordariomycetes</taxon>
        <taxon>Sordariomycetidae</taxon>
        <taxon>Sordariales</taxon>
        <taxon>Lasiosphaeriaceae</taxon>
        <taxon>Lasiosphaeris</taxon>
    </lineage>
</organism>
<proteinExistence type="predicted"/>